<proteinExistence type="predicted"/>
<accession>A0ABT3X1C5</accession>
<dbReference type="EMBL" id="JAPMLT010000004">
    <property type="protein sequence ID" value="MCX7570251.1"/>
    <property type="molecule type" value="Genomic_DNA"/>
</dbReference>
<keyword evidence="2" id="KW-1185">Reference proteome</keyword>
<organism evidence="1 2">
    <name type="scientific">Tumebacillus lacus</name>
    <dbReference type="NCBI Taxonomy" id="2995335"/>
    <lineage>
        <taxon>Bacteria</taxon>
        <taxon>Bacillati</taxon>
        <taxon>Bacillota</taxon>
        <taxon>Bacilli</taxon>
        <taxon>Bacillales</taxon>
        <taxon>Alicyclobacillaceae</taxon>
        <taxon>Tumebacillus</taxon>
    </lineage>
</organism>
<reference evidence="1 2" key="1">
    <citation type="submission" date="2022-11" db="EMBL/GenBank/DDBJ databases">
        <title>Study of microbial diversity in lake waters.</title>
        <authorList>
            <person name="Zhang J."/>
        </authorList>
    </citation>
    <scope>NUCLEOTIDE SEQUENCE [LARGE SCALE GENOMIC DNA]</scope>
    <source>
        <strain evidence="1 2">DT12</strain>
    </source>
</reference>
<protein>
    <submittedName>
        <fullName evidence="1">Uncharacterized protein</fullName>
    </submittedName>
</protein>
<evidence type="ECO:0000313" key="2">
    <source>
        <dbReference type="Proteomes" id="UP001208017"/>
    </source>
</evidence>
<sequence>MKRRKGLWVQDCLPCRSVSLAYEEARMEEPTEESARVVEPVSNGCVQYVHKKIRVEALVTVKPTVGLVKGAVVSCRPVKRKRRKGRRGPCTKIRRTSHRSCTFRVSQDLMVKIPLKFGADVSVEPGGTTC</sequence>
<gene>
    <name evidence="1" type="ORF">OS242_09780</name>
</gene>
<name>A0ABT3X1C5_9BACL</name>
<dbReference type="Proteomes" id="UP001208017">
    <property type="component" value="Unassembled WGS sequence"/>
</dbReference>
<evidence type="ECO:0000313" key="1">
    <source>
        <dbReference type="EMBL" id="MCX7570251.1"/>
    </source>
</evidence>
<dbReference type="RefSeq" id="WP_267151500.1">
    <property type="nucleotide sequence ID" value="NZ_JAPMLT010000004.1"/>
</dbReference>
<comment type="caution">
    <text evidence="1">The sequence shown here is derived from an EMBL/GenBank/DDBJ whole genome shotgun (WGS) entry which is preliminary data.</text>
</comment>